<protein>
    <submittedName>
        <fullName evidence="5">Aldehyde dehydrogenase family protein</fullName>
    </submittedName>
</protein>
<organism evidence="5 6">
    <name type="scientific">Paenibacillus gallinarum</name>
    <dbReference type="NCBI Taxonomy" id="2762232"/>
    <lineage>
        <taxon>Bacteria</taxon>
        <taxon>Bacillati</taxon>
        <taxon>Bacillota</taxon>
        <taxon>Bacilli</taxon>
        <taxon>Bacillales</taxon>
        <taxon>Paenibacillaceae</taxon>
        <taxon>Paenibacillus</taxon>
    </lineage>
</organism>
<keyword evidence="2" id="KW-0560">Oxidoreductase</keyword>
<keyword evidence="3" id="KW-0175">Coiled coil</keyword>
<dbReference type="PANTHER" id="PTHR42991:SF1">
    <property type="entry name" value="ALDEHYDE DEHYDROGENASE"/>
    <property type="match status" value="1"/>
</dbReference>
<dbReference type="InterPro" id="IPR016162">
    <property type="entry name" value="Ald_DH_N"/>
</dbReference>
<keyword evidence="6" id="KW-1185">Reference proteome</keyword>
<evidence type="ECO:0000313" key="6">
    <source>
        <dbReference type="Proteomes" id="UP000608071"/>
    </source>
</evidence>
<accession>A0ABR8SZL4</accession>
<evidence type="ECO:0000256" key="3">
    <source>
        <dbReference type="SAM" id="Coils"/>
    </source>
</evidence>
<dbReference type="InterPro" id="IPR051020">
    <property type="entry name" value="ALDH-related_metabolic_enz"/>
</dbReference>
<evidence type="ECO:0000256" key="1">
    <source>
        <dbReference type="ARBA" id="ARBA00009986"/>
    </source>
</evidence>
<feature type="coiled-coil region" evidence="3">
    <location>
        <begin position="71"/>
        <end position="113"/>
    </location>
</feature>
<dbReference type="RefSeq" id="WP_191800221.1">
    <property type="nucleotide sequence ID" value="NZ_JACSQL010000004.1"/>
</dbReference>
<dbReference type="PANTHER" id="PTHR42991">
    <property type="entry name" value="ALDEHYDE DEHYDROGENASE"/>
    <property type="match status" value="1"/>
</dbReference>
<dbReference type="EMBL" id="JACSQL010000004">
    <property type="protein sequence ID" value="MBD7968835.1"/>
    <property type="molecule type" value="Genomic_DNA"/>
</dbReference>
<evidence type="ECO:0000313" key="5">
    <source>
        <dbReference type="EMBL" id="MBD7968835.1"/>
    </source>
</evidence>
<dbReference type="InterPro" id="IPR016163">
    <property type="entry name" value="Ald_DH_C"/>
</dbReference>
<dbReference type="CDD" id="cd07149">
    <property type="entry name" value="ALDH_y4uC"/>
    <property type="match status" value="1"/>
</dbReference>
<comment type="caution">
    <text evidence="5">The sequence shown here is derived from an EMBL/GenBank/DDBJ whole genome shotgun (WGS) entry which is preliminary data.</text>
</comment>
<dbReference type="Gene3D" id="3.40.605.10">
    <property type="entry name" value="Aldehyde Dehydrogenase, Chain A, domain 1"/>
    <property type="match status" value="1"/>
</dbReference>
<sequence length="475" mass="51147">MLLQHLYINGQWREAKSYTTLLSPYSEETIAQVAIASEQDVEEAVEGAVEAFKVMRKMPAHERSSILAKVAELLEERKEEASEQIAKEAAKPLKAARAEVDRTIETYRFAAEEAKRIQGETIPMDAAAGGEGRIAYTVKEPVGVVGAITPFNFPMNLVAHKLGPAIAAGNTIVLKPAGQTPLSAYLIAELFEKAGLPKGALQVVSGNGKMIGDKLVADPRVKHITFTGSPKVGTGIREKAGLKGVTLELGSNAAVIIDQEAGDLEAIAERVTAGAYSYQGQVCISVQRVYVHEKVAEPFTKLLAEKVSNLRTGDPLDPNTDVSALITEEDTQRVQDWIQEAKAEGAKVVIGGELEGRVLQPTILTNVPRSAKVSCQEVFGPVLVVHSVSSITEATQLVNDSMYGLQAGIYTQNINDAMEAADRLEVGGVMINDIPTFRVDHMPYGGVKQSGFGREGIKYALDAMTELKLVVINRN</sequence>
<evidence type="ECO:0000256" key="2">
    <source>
        <dbReference type="ARBA" id="ARBA00023002"/>
    </source>
</evidence>
<feature type="domain" description="Aldehyde dehydrogenase" evidence="4">
    <location>
        <begin position="12"/>
        <end position="470"/>
    </location>
</feature>
<dbReference type="Gene3D" id="3.40.309.10">
    <property type="entry name" value="Aldehyde Dehydrogenase, Chain A, domain 2"/>
    <property type="match status" value="1"/>
</dbReference>
<dbReference type="Pfam" id="PF00171">
    <property type="entry name" value="Aldedh"/>
    <property type="match status" value="1"/>
</dbReference>
<proteinExistence type="inferred from homology"/>
<gene>
    <name evidence="5" type="ORF">H9647_12235</name>
</gene>
<reference evidence="5 6" key="1">
    <citation type="submission" date="2020-08" db="EMBL/GenBank/DDBJ databases">
        <title>A Genomic Blueprint of the Chicken Gut Microbiome.</title>
        <authorList>
            <person name="Gilroy R."/>
            <person name="Ravi A."/>
            <person name="Getino M."/>
            <person name="Pursley I."/>
            <person name="Horton D.L."/>
            <person name="Alikhan N.-F."/>
            <person name="Baker D."/>
            <person name="Gharbi K."/>
            <person name="Hall N."/>
            <person name="Watson M."/>
            <person name="Adriaenssens E.M."/>
            <person name="Foster-Nyarko E."/>
            <person name="Jarju S."/>
            <person name="Secka A."/>
            <person name="Antonio M."/>
            <person name="Oren A."/>
            <person name="Chaudhuri R."/>
            <person name="La Ragione R.M."/>
            <person name="Hildebrand F."/>
            <person name="Pallen M.J."/>
        </authorList>
    </citation>
    <scope>NUCLEOTIDE SEQUENCE [LARGE SCALE GENOMIC DNA]</scope>
    <source>
        <strain evidence="5 6">Sa2BVA9</strain>
    </source>
</reference>
<name>A0ABR8SZL4_9BACL</name>
<evidence type="ECO:0000259" key="4">
    <source>
        <dbReference type="Pfam" id="PF00171"/>
    </source>
</evidence>
<comment type="similarity">
    <text evidence="1">Belongs to the aldehyde dehydrogenase family.</text>
</comment>
<dbReference type="InterPro" id="IPR015590">
    <property type="entry name" value="Aldehyde_DH_dom"/>
</dbReference>
<dbReference type="Proteomes" id="UP000608071">
    <property type="component" value="Unassembled WGS sequence"/>
</dbReference>
<dbReference type="SUPFAM" id="SSF53720">
    <property type="entry name" value="ALDH-like"/>
    <property type="match status" value="1"/>
</dbReference>
<dbReference type="InterPro" id="IPR016161">
    <property type="entry name" value="Ald_DH/histidinol_DH"/>
</dbReference>